<feature type="transmembrane region" description="Helical" evidence="5">
    <location>
        <begin position="237"/>
        <end position="260"/>
    </location>
</feature>
<feature type="transmembrane region" description="Helical" evidence="5">
    <location>
        <begin position="31"/>
        <end position="48"/>
    </location>
</feature>
<comment type="subcellular location">
    <subcellularLocation>
        <location evidence="1">Membrane</location>
        <topology evidence="1">Multi-pass membrane protein</topology>
    </subcellularLocation>
</comment>
<dbReference type="InterPro" id="IPR004481">
    <property type="entry name" value="K/Na/Ca-exchanger"/>
</dbReference>
<evidence type="ECO:0000256" key="4">
    <source>
        <dbReference type="ARBA" id="ARBA00023136"/>
    </source>
</evidence>
<dbReference type="EMBL" id="JBHTAX010000004">
    <property type="protein sequence ID" value="MFC7192336.1"/>
    <property type="molecule type" value="Genomic_DNA"/>
</dbReference>
<feature type="transmembrane region" description="Helical" evidence="5">
    <location>
        <begin position="123"/>
        <end position="142"/>
    </location>
</feature>
<dbReference type="PANTHER" id="PTHR10846:SF8">
    <property type="entry name" value="INNER MEMBRANE PROTEIN YRBG"/>
    <property type="match status" value="1"/>
</dbReference>
<dbReference type="AlphaFoldDB" id="A0ABD5YST7"/>
<dbReference type="InterPro" id="IPR044880">
    <property type="entry name" value="NCX_ion-bd_dom_sf"/>
</dbReference>
<evidence type="ECO:0000256" key="2">
    <source>
        <dbReference type="ARBA" id="ARBA00022692"/>
    </source>
</evidence>
<feature type="transmembrane region" description="Helical" evidence="5">
    <location>
        <begin position="272"/>
        <end position="291"/>
    </location>
</feature>
<evidence type="ECO:0000256" key="1">
    <source>
        <dbReference type="ARBA" id="ARBA00004141"/>
    </source>
</evidence>
<dbReference type="InterPro" id="IPR004837">
    <property type="entry name" value="NaCa_Exmemb"/>
</dbReference>
<evidence type="ECO:0000256" key="3">
    <source>
        <dbReference type="ARBA" id="ARBA00022989"/>
    </source>
</evidence>
<evidence type="ECO:0000256" key="5">
    <source>
        <dbReference type="SAM" id="Phobius"/>
    </source>
</evidence>
<feature type="transmembrane region" description="Helical" evidence="5">
    <location>
        <begin position="298"/>
        <end position="316"/>
    </location>
</feature>
<dbReference type="Gene3D" id="1.20.1420.30">
    <property type="entry name" value="NCX, central ion-binding region"/>
    <property type="match status" value="1"/>
</dbReference>
<proteinExistence type="predicted"/>
<feature type="domain" description="Sodium/calcium exchanger membrane region" evidence="6">
    <location>
        <begin position="5"/>
        <end position="142"/>
    </location>
</feature>
<feature type="transmembrane region" description="Helical" evidence="5">
    <location>
        <begin position="6"/>
        <end position="24"/>
    </location>
</feature>
<dbReference type="Proteomes" id="UP001596417">
    <property type="component" value="Unassembled WGS sequence"/>
</dbReference>
<accession>A0ABD5YST7</accession>
<keyword evidence="2 5" id="KW-0812">Transmembrane</keyword>
<comment type="caution">
    <text evidence="7">The sequence shown here is derived from an EMBL/GenBank/DDBJ whole genome shotgun (WGS) entry which is preliminary data.</text>
</comment>
<feature type="transmembrane region" description="Helical" evidence="5">
    <location>
        <begin position="68"/>
        <end position="89"/>
    </location>
</feature>
<evidence type="ECO:0000313" key="8">
    <source>
        <dbReference type="Proteomes" id="UP001596417"/>
    </source>
</evidence>
<keyword evidence="4 5" id="KW-0472">Membrane</keyword>
<feature type="domain" description="Sodium/calcium exchanger membrane region" evidence="6">
    <location>
        <begin position="173"/>
        <end position="313"/>
    </location>
</feature>
<keyword evidence="8" id="KW-1185">Reference proteome</keyword>
<gene>
    <name evidence="7" type="ORF">ACFQL7_22655</name>
</gene>
<evidence type="ECO:0000259" key="6">
    <source>
        <dbReference type="Pfam" id="PF01699"/>
    </source>
</evidence>
<evidence type="ECO:0000313" key="7">
    <source>
        <dbReference type="EMBL" id="MFC7192336.1"/>
    </source>
</evidence>
<reference evidence="7 8" key="1">
    <citation type="journal article" date="2019" name="Int. J. Syst. Evol. Microbiol.">
        <title>The Global Catalogue of Microorganisms (GCM) 10K type strain sequencing project: providing services to taxonomists for standard genome sequencing and annotation.</title>
        <authorList>
            <consortium name="The Broad Institute Genomics Platform"/>
            <consortium name="The Broad Institute Genome Sequencing Center for Infectious Disease"/>
            <person name="Wu L."/>
            <person name="Ma J."/>
        </authorList>
    </citation>
    <scope>NUCLEOTIDE SEQUENCE [LARGE SCALE GENOMIC DNA]</scope>
    <source>
        <strain evidence="7 8">RDMS1</strain>
    </source>
</reference>
<protein>
    <submittedName>
        <fullName evidence="7">Sodium:calcium antiporter</fullName>
    </submittedName>
</protein>
<sequence>MVVLSALLFFVGIALLIYSVEELIENITKTAILTGVSAFLIAVLFTGMDFENWAFGVTAIIEGLSGVAIGSAFGSALFLVGVSVALAGVLVPFKPDVPSEYLLLLAVSPLFALPFLIDGSLSRLDGVVLLVIFGGILGYLYWQERRGQETFRDEETEEAREELRSNGHKSWYYLGLVGLFTLGMIVGSELAVEGARGILSAAGVNGTVFGMTVVGLVLSLEEILLVIAPVRAGRSSIAVGNIVGSLIFFTTGNIGLLAVVQPFTVDQSVVLFYWPAVFVITLLTAVFLYRGRIQRPEGVLFGVLYLVYWILSYVYFAGDSLITW</sequence>
<dbReference type="RefSeq" id="WP_264556353.1">
    <property type="nucleotide sequence ID" value="NZ_CP109980.1"/>
</dbReference>
<feature type="transmembrane region" description="Helical" evidence="5">
    <location>
        <begin position="170"/>
        <end position="188"/>
    </location>
</feature>
<dbReference type="GO" id="GO:0016020">
    <property type="term" value="C:membrane"/>
    <property type="evidence" value="ECO:0007669"/>
    <property type="project" value="UniProtKB-SubCell"/>
</dbReference>
<dbReference type="GeneID" id="76202015"/>
<dbReference type="PANTHER" id="PTHR10846">
    <property type="entry name" value="SODIUM/POTASSIUM/CALCIUM EXCHANGER"/>
    <property type="match status" value="1"/>
</dbReference>
<name>A0ABD5YST7_9EURY</name>
<feature type="transmembrane region" description="Helical" evidence="5">
    <location>
        <begin position="101"/>
        <end position="117"/>
    </location>
</feature>
<dbReference type="Pfam" id="PF01699">
    <property type="entry name" value="Na_Ca_ex"/>
    <property type="match status" value="2"/>
</dbReference>
<keyword evidence="3 5" id="KW-1133">Transmembrane helix</keyword>
<organism evidence="7 8">
    <name type="scientific">Halocatena marina</name>
    <dbReference type="NCBI Taxonomy" id="2934937"/>
    <lineage>
        <taxon>Archaea</taxon>
        <taxon>Methanobacteriati</taxon>
        <taxon>Methanobacteriota</taxon>
        <taxon>Stenosarchaea group</taxon>
        <taxon>Halobacteria</taxon>
        <taxon>Halobacteriales</taxon>
        <taxon>Natronomonadaceae</taxon>
        <taxon>Halocatena</taxon>
    </lineage>
</organism>
<feature type="transmembrane region" description="Helical" evidence="5">
    <location>
        <begin position="208"/>
        <end position="230"/>
    </location>
</feature>